<sequence>MTAQSWQTLRTKKYQLSLRLFLFLNAISALFAIAFPIYPSKTVSTPVSLILVLSTALLTWHVRYAKKRINLHVISILFGGLWAAHITLKYQTLQNPDYSFLLIALLSVLFIGSIAFANNIVAFTLHSLPSLLACLCLNGSEHALRLLYFMALPMAGIAIQHVIQKRYDDFAQQLMFKLLAERETLTDLSMLDPLTGLYNRRGLQHKLKAVLELDTHEHYVLLIDIDHFKAYNDHYGHMMGDQALIRVSAAIRNAVRSRDIVARFGGEEFMVLLTASDPLTAREAAERIRQNVYDLKIPHMFNENVATQVTISIGIAPLVGGDVEEAIRHADKALYKAKDLGRNHILVSDDPGIA</sequence>
<keyword evidence="9" id="KW-1185">Reference proteome</keyword>
<evidence type="ECO:0000256" key="5">
    <source>
        <dbReference type="ARBA" id="ARBA00034247"/>
    </source>
</evidence>
<evidence type="ECO:0000256" key="1">
    <source>
        <dbReference type="ARBA" id="ARBA00001946"/>
    </source>
</evidence>
<dbReference type="AlphaFoldDB" id="A0A6L5E487"/>
<dbReference type="SMART" id="SM00267">
    <property type="entry name" value="GGDEF"/>
    <property type="match status" value="1"/>
</dbReference>
<dbReference type="Pfam" id="PF00990">
    <property type="entry name" value="GGDEF"/>
    <property type="match status" value="1"/>
</dbReference>
<evidence type="ECO:0000313" key="8">
    <source>
        <dbReference type="EMBL" id="MPQ50166.1"/>
    </source>
</evidence>
<evidence type="ECO:0000256" key="3">
    <source>
        <dbReference type="ARBA" id="ARBA00012528"/>
    </source>
</evidence>
<dbReference type="GO" id="GO:1902201">
    <property type="term" value="P:negative regulation of bacterial-type flagellum-dependent cell motility"/>
    <property type="evidence" value="ECO:0007669"/>
    <property type="project" value="TreeGrafter"/>
</dbReference>
<dbReference type="NCBIfam" id="TIGR00254">
    <property type="entry name" value="GGDEF"/>
    <property type="match status" value="1"/>
</dbReference>
<dbReference type="GO" id="GO:0052621">
    <property type="term" value="F:diguanylate cyclase activity"/>
    <property type="evidence" value="ECO:0007669"/>
    <property type="project" value="UniProtKB-EC"/>
</dbReference>
<feature type="transmembrane region" description="Helical" evidence="6">
    <location>
        <begin position="146"/>
        <end position="163"/>
    </location>
</feature>
<keyword evidence="6" id="KW-0812">Transmembrane</keyword>
<evidence type="ECO:0000313" key="9">
    <source>
        <dbReference type="Proteomes" id="UP000475079"/>
    </source>
</evidence>
<dbReference type="GO" id="GO:0005525">
    <property type="term" value="F:GTP binding"/>
    <property type="evidence" value="ECO:0007669"/>
    <property type="project" value="UniProtKB-KW"/>
</dbReference>
<keyword evidence="4" id="KW-0342">GTP-binding</keyword>
<evidence type="ECO:0000256" key="6">
    <source>
        <dbReference type="SAM" id="Phobius"/>
    </source>
</evidence>
<dbReference type="CDD" id="cd01949">
    <property type="entry name" value="GGDEF"/>
    <property type="match status" value="1"/>
</dbReference>
<accession>A0A6L5E487</accession>
<dbReference type="EMBL" id="WHIY01000002">
    <property type="protein sequence ID" value="MPQ50166.1"/>
    <property type="molecule type" value="Genomic_DNA"/>
</dbReference>
<dbReference type="FunFam" id="3.30.70.270:FF:000001">
    <property type="entry name" value="Diguanylate cyclase domain protein"/>
    <property type="match status" value="1"/>
</dbReference>
<comment type="catalytic activity">
    <reaction evidence="5">
        <text>2 GTP = 3',3'-c-di-GMP + 2 diphosphate</text>
        <dbReference type="Rhea" id="RHEA:24898"/>
        <dbReference type="ChEBI" id="CHEBI:33019"/>
        <dbReference type="ChEBI" id="CHEBI:37565"/>
        <dbReference type="ChEBI" id="CHEBI:58805"/>
        <dbReference type="EC" id="2.7.7.65"/>
    </reaction>
</comment>
<gene>
    <name evidence="8" type="ORF">GBB84_04470</name>
</gene>
<dbReference type="RefSeq" id="WP_152402069.1">
    <property type="nucleotide sequence ID" value="NZ_WHIY01000002.1"/>
</dbReference>
<dbReference type="InterPro" id="IPR029787">
    <property type="entry name" value="Nucleotide_cyclase"/>
</dbReference>
<proteinExistence type="predicted"/>
<dbReference type="GO" id="GO:0005886">
    <property type="term" value="C:plasma membrane"/>
    <property type="evidence" value="ECO:0007669"/>
    <property type="project" value="TreeGrafter"/>
</dbReference>
<feature type="transmembrane region" description="Helical" evidence="6">
    <location>
        <begin position="44"/>
        <end position="62"/>
    </location>
</feature>
<evidence type="ECO:0000259" key="7">
    <source>
        <dbReference type="PROSITE" id="PS50887"/>
    </source>
</evidence>
<dbReference type="PANTHER" id="PTHR45138">
    <property type="entry name" value="REGULATORY COMPONENTS OF SENSORY TRANSDUCTION SYSTEM"/>
    <property type="match status" value="1"/>
</dbReference>
<dbReference type="EC" id="2.7.7.65" evidence="3"/>
<feature type="transmembrane region" description="Helical" evidence="6">
    <location>
        <begin position="20"/>
        <end position="38"/>
    </location>
</feature>
<feature type="transmembrane region" description="Helical" evidence="6">
    <location>
        <begin position="69"/>
        <end position="88"/>
    </location>
</feature>
<comment type="caution">
    <text evidence="8">The sequence shown here is derived from an EMBL/GenBank/DDBJ whole genome shotgun (WGS) entry which is preliminary data.</text>
</comment>
<keyword evidence="4" id="KW-0547">Nucleotide-binding</keyword>
<dbReference type="PANTHER" id="PTHR45138:SF9">
    <property type="entry name" value="DIGUANYLATE CYCLASE DGCM-RELATED"/>
    <property type="match status" value="1"/>
</dbReference>
<dbReference type="GO" id="GO:0043709">
    <property type="term" value="P:cell adhesion involved in single-species biofilm formation"/>
    <property type="evidence" value="ECO:0007669"/>
    <property type="project" value="TreeGrafter"/>
</dbReference>
<feature type="transmembrane region" description="Helical" evidence="6">
    <location>
        <begin position="100"/>
        <end position="125"/>
    </location>
</feature>
<name>A0A6L5E487_9ENTR</name>
<protein>
    <recommendedName>
        <fullName evidence="3">diguanylate cyclase</fullName>
        <ecNumber evidence="3">2.7.7.65</ecNumber>
    </recommendedName>
</protein>
<keyword evidence="6" id="KW-0472">Membrane</keyword>
<organism evidence="8 9">
    <name type="scientific">Citrobacter telavivensis</name>
    <dbReference type="NCBI Taxonomy" id="2653932"/>
    <lineage>
        <taxon>Bacteria</taxon>
        <taxon>Pseudomonadati</taxon>
        <taxon>Pseudomonadota</taxon>
        <taxon>Gammaproteobacteria</taxon>
        <taxon>Enterobacterales</taxon>
        <taxon>Enterobacteriaceae</taxon>
        <taxon>Citrobacter</taxon>
    </lineage>
</organism>
<dbReference type="InterPro" id="IPR050469">
    <property type="entry name" value="Diguanylate_Cyclase"/>
</dbReference>
<dbReference type="InterPro" id="IPR000160">
    <property type="entry name" value="GGDEF_dom"/>
</dbReference>
<comment type="cofactor">
    <cofactor evidence="1">
        <name>Mg(2+)</name>
        <dbReference type="ChEBI" id="CHEBI:18420"/>
    </cofactor>
</comment>
<reference evidence="8 9" key="1">
    <citation type="submission" date="2019-10" db="EMBL/GenBank/DDBJ databases">
        <title>Characterization of a new Citrobacter species.</title>
        <authorList>
            <person name="Goncalves Ribeiro T."/>
            <person name="Izdebski R."/>
            <person name="Urbanowicz P."/>
            <person name="Carmeli Y."/>
            <person name="Gniadkowski M."/>
            <person name="Peixe L."/>
        </authorList>
    </citation>
    <scope>NUCLEOTIDE SEQUENCE [LARGE SCALE GENOMIC DNA]</scope>
    <source>
        <strain evidence="8 9">NMI7905_11</strain>
    </source>
</reference>
<dbReference type="SUPFAM" id="SSF55073">
    <property type="entry name" value="Nucleotide cyclase"/>
    <property type="match status" value="1"/>
</dbReference>
<keyword evidence="6" id="KW-1133">Transmembrane helix</keyword>
<evidence type="ECO:0000256" key="4">
    <source>
        <dbReference type="ARBA" id="ARBA00023134"/>
    </source>
</evidence>
<dbReference type="InterPro" id="IPR043128">
    <property type="entry name" value="Rev_trsase/Diguanyl_cyclase"/>
</dbReference>
<dbReference type="Gene3D" id="3.30.70.270">
    <property type="match status" value="1"/>
</dbReference>
<evidence type="ECO:0000256" key="2">
    <source>
        <dbReference type="ARBA" id="ARBA00004665"/>
    </source>
</evidence>
<dbReference type="Proteomes" id="UP000475079">
    <property type="component" value="Unassembled WGS sequence"/>
</dbReference>
<feature type="domain" description="GGDEF" evidence="7">
    <location>
        <begin position="216"/>
        <end position="350"/>
    </location>
</feature>
<dbReference type="PROSITE" id="PS50887">
    <property type="entry name" value="GGDEF"/>
    <property type="match status" value="1"/>
</dbReference>
<comment type="pathway">
    <text evidence="2">Purine metabolism; 3',5'-cyclic di-GMP biosynthesis.</text>
</comment>